<keyword evidence="3" id="KW-0106">Calcium</keyword>
<evidence type="ECO:0000259" key="5">
    <source>
        <dbReference type="PROSITE" id="PS50948"/>
    </source>
</evidence>
<dbReference type="InterPro" id="IPR014716">
    <property type="entry name" value="Fibrinogen_a/b/g_C_1"/>
</dbReference>
<dbReference type="NCBIfam" id="NF040941">
    <property type="entry name" value="GGGWT_bact"/>
    <property type="match status" value="2"/>
</dbReference>
<evidence type="ECO:0000256" key="1">
    <source>
        <dbReference type="ARBA" id="ARBA00022723"/>
    </source>
</evidence>
<keyword evidence="4" id="KW-1015">Disulfide bond</keyword>
<dbReference type="InterPro" id="IPR003609">
    <property type="entry name" value="Pan_app"/>
</dbReference>
<accession>A0A2B4RFP1</accession>
<dbReference type="Proteomes" id="UP000225706">
    <property type="component" value="Unassembled WGS sequence"/>
</dbReference>
<dbReference type="GO" id="GO:0005615">
    <property type="term" value="C:extracellular space"/>
    <property type="evidence" value="ECO:0007669"/>
    <property type="project" value="TreeGrafter"/>
</dbReference>
<name>A0A2B4RFP1_STYPI</name>
<dbReference type="Pfam" id="PF00024">
    <property type="entry name" value="PAN_1"/>
    <property type="match status" value="1"/>
</dbReference>
<dbReference type="SUPFAM" id="SSF56496">
    <property type="entry name" value="Fibrinogen C-terminal domain-like"/>
    <property type="match status" value="2"/>
</dbReference>
<keyword evidence="1" id="KW-0479">Metal-binding</keyword>
<dbReference type="STRING" id="50429.A0A2B4RFP1"/>
<evidence type="ECO:0000313" key="7">
    <source>
        <dbReference type="EMBL" id="PFX15619.1"/>
    </source>
</evidence>
<dbReference type="OrthoDB" id="5953157at2759"/>
<protein>
    <recommendedName>
        <fullName evidence="9">Fibrinogen C-terminal domain-containing protein</fullName>
    </recommendedName>
</protein>
<gene>
    <name evidence="7" type="ORF">AWC38_SpisGene20156</name>
</gene>
<comment type="caution">
    <text evidence="7">The sequence shown here is derived from an EMBL/GenBank/DDBJ whole genome shotgun (WGS) entry which is preliminary data.</text>
</comment>
<dbReference type="PANTHER" id="PTHR16146:SF46">
    <property type="entry name" value="INTELECTIN-1A-RELATED"/>
    <property type="match status" value="1"/>
</dbReference>
<keyword evidence="8" id="KW-1185">Reference proteome</keyword>
<dbReference type="InterPro" id="IPR036056">
    <property type="entry name" value="Fibrinogen-like_C"/>
</dbReference>
<dbReference type="SMART" id="SM00473">
    <property type="entry name" value="PAN_AP"/>
    <property type="match status" value="1"/>
</dbReference>
<dbReference type="PANTHER" id="PTHR16146">
    <property type="entry name" value="INTELECTIN"/>
    <property type="match status" value="1"/>
</dbReference>
<evidence type="ECO:0000313" key="8">
    <source>
        <dbReference type="Proteomes" id="UP000225706"/>
    </source>
</evidence>
<evidence type="ECO:0000259" key="6">
    <source>
        <dbReference type="PROSITE" id="PS51406"/>
    </source>
</evidence>
<keyword evidence="2" id="KW-0430">Lectin</keyword>
<proteinExistence type="predicted"/>
<dbReference type="CDD" id="cd01099">
    <property type="entry name" value="PAN_AP_HGF"/>
    <property type="match status" value="1"/>
</dbReference>
<feature type="domain" description="Fibrinogen C-terminal" evidence="6">
    <location>
        <begin position="44"/>
        <end position="93"/>
    </location>
</feature>
<evidence type="ECO:0008006" key="9">
    <source>
        <dbReference type="Google" id="ProtNLM"/>
    </source>
</evidence>
<organism evidence="7 8">
    <name type="scientific">Stylophora pistillata</name>
    <name type="common">Smooth cauliflower coral</name>
    <dbReference type="NCBI Taxonomy" id="50429"/>
    <lineage>
        <taxon>Eukaryota</taxon>
        <taxon>Metazoa</taxon>
        <taxon>Cnidaria</taxon>
        <taxon>Anthozoa</taxon>
        <taxon>Hexacorallia</taxon>
        <taxon>Scleractinia</taxon>
        <taxon>Astrocoeniina</taxon>
        <taxon>Pocilloporidae</taxon>
        <taxon>Stylophora</taxon>
    </lineage>
</organism>
<dbReference type="GO" id="GO:0070492">
    <property type="term" value="F:oligosaccharide binding"/>
    <property type="evidence" value="ECO:0007669"/>
    <property type="project" value="TreeGrafter"/>
</dbReference>
<evidence type="ECO:0000256" key="4">
    <source>
        <dbReference type="ARBA" id="ARBA00023157"/>
    </source>
</evidence>
<dbReference type="AlphaFoldDB" id="A0A2B4RFP1"/>
<dbReference type="InterPro" id="IPR002181">
    <property type="entry name" value="Fibrinogen_a/b/g_C_dom"/>
</dbReference>
<dbReference type="Gene3D" id="3.90.215.10">
    <property type="entry name" value="Gamma Fibrinogen, chain A, domain 1"/>
    <property type="match status" value="2"/>
</dbReference>
<dbReference type="PROSITE" id="PS51406">
    <property type="entry name" value="FIBRINOGEN_C_2"/>
    <property type="match status" value="2"/>
</dbReference>
<dbReference type="PROSITE" id="PS50948">
    <property type="entry name" value="PAN"/>
    <property type="match status" value="1"/>
</dbReference>
<evidence type="ECO:0000256" key="3">
    <source>
        <dbReference type="ARBA" id="ARBA00022837"/>
    </source>
</evidence>
<evidence type="ECO:0000256" key="2">
    <source>
        <dbReference type="ARBA" id="ARBA00022734"/>
    </source>
</evidence>
<dbReference type="SUPFAM" id="SSF57414">
    <property type="entry name" value="Hairpin loop containing domain-like"/>
    <property type="match status" value="2"/>
</dbReference>
<feature type="domain" description="Fibrinogen C-terminal" evidence="6">
    <location>
        <begin position="243"/>
        <end position="292"/>
    </location>
</feature>
<sequence>MICSSESRCRSLNFRIKDKSCDLNDANKHTHPGDFGPKEGSVYMNKVDEFKSCSEILNKWPDAESGYYWIDIGSRKEDVYCDMEKHGGGWTLVVDISSNNNDHLQSVRNNCINDSLCVPFTDQDQGRKLGDSDIHELARTEGTFRVDVLKSNGTLSHTVFYQLSQASEQCRRSTYSEYGHHLSGHVVSTQKTSSISECVMICSSESRCKSLNFRLKDKSCDLNDANKHTHPGDFGAKEGSVYMNKVDEFKSCSEIFNKWPDAESGYYWIDIGSRKEDVYCDMEKHGGGWTLVVSISSENNDHLQSAPNNCLNTSLCVPFTDQDQGRKLSDSDIHELARTEGTFRVDVLKSDRTLSHTVFYQGYDSSITKILWQLSLLLATDEENVKFVKERRTPILPDFWWNAVNSRFFATRELIYDYTQFIEGGLFIELLFEYPVDLTNSTQHAAREIVHELSYHIPIPIIGRLTTAQALPWDIAFFPGVTVFLMDTITMSAIIAPGRRPSTPTNGHYMATHALRYQTMTVVGYIETVQEGCTSSKQFTEQRIFNVKFKFTVTITTILEINYSSLRAQKD</sequence>
<dbReference type="GO" id="GO:0046872">
    <property type="term" value="F:metal ion binding"/>
    <property type="evidence" value="ECO:0007669"/>
    <property type="project" value="UniProtKB-KW"/>
</dbReference>
<reference evidence="8" key="1">
    <citation type="journal article" date="2017" name="bioRxiv">
        <title>Comparative analysis of the genomes of Stylophora pistillata and Acropora digitifera provides evidence for extensive differences between species of corals.</title>
        <authorList>
            <person name="Voolstra C.R."/>
            <person name="Li Y."/>
            <person name="Liew Y.J."/>
            <person name="Baumgarten S."/>
            <person name="Zoccola D."/>
            <person name="Flot J.-F."/>
            <person name="Tambutte S."/>
            <person name="Allemand D."/>
            <person name="Aranda M."/>
        </authorList>
    </citation>
    <scope>NUCLEOTIDE SEQUENCE [LARGE SCALE GENOMIC DNA]</scope>
</reference>
<dbReference type="EMBL" id="LSMT01000629">
    <property type="protein sequence ID" value="PFX15619.1"/>
    <property type="molecule type" value="Genomic_DNA"/>
</dbReference>
<feature type="domain" description="Apple" evidence="5">
    <location>
        <begin position="170"/>
        <end position="247"/>
    </location>
</feature>